<dbReference type="Proteomes" id="UP000594263">
    <property type="component" value="Unplaced"/>
</dbReference>
<dbReference type="EnsemblPlants" id="Kaladp0032s0451.1.v1.1">
    <property type="protein sequence ID" value="Kaladp0032s0451.1.v1.1.CDS.1"/>
    <property type="gene ID" value="Kaladp0032s0451.v1.1"/>
</dbReference>
<evidence type="ECO:0000313" key="3">
    <source>
        <dbReference type="Proteomes" id="UP000594263"/>
    </source>
</evidence>
<protein>
    <submittedName>
        <fullName evidence="2">Uncharacterized protein</fullName>
    </submittedName>
</protein>
<feature type="region of interest" description="Disordered" evidence="1">
    <location>
        <begin position="57"/>
        <end position="84"/>
    </location>
</feature>
<evidence type="ECO:0000313" key="2">
    <source>
        <dbReference type="EnsemblPlants" id="Kaladp0032s0451.1.v1.1.CDS.1"/>
    </source>
</evidence>
<accession>A0A7N0TCX2</accession>
<name>A0A7N0TCX2_KALFE</name>
<organism evidence="2 3">
    <name type="scientific">Kalanchoe fedtschenkoi</name>
    <name type="common">Lavender scallops</name>
    <name type="synonym">South American air plant</name>
    <dbReference type="NCBI Taxonomy" id="63787"/>
    <lineage>
        <taxon>Eukaryota</taxon>
        <taxon>Viridiplantae</taxon>
        <taxon>Streptophyta</taxon>
        <taxon>Embryophyta</taxon>
        <taxon>Tracheophyta</taxon>
        <taxon>Spermatophyta</taxon>
        <taxon>Magnoliopsida</taxon>
        <taxon>eudicotyledons</taxon>
        <taxon>Gunneridae</taxon>
        <taxon>Pentapetalae</taxon>
        <taxon>Saxifragales</taxon>
        <taxon>Crassulaceae</taxon>
        <taxon>Kalanchoe</taxon>
    </lineage>
</organism>
<dbReference type="Gramene" id="Kaladp0032s0451.1.v1.1">
    <property type="protein sequence ID" value="Kaladp0032s0451.1.v1.1.CDS.1"/>
    <property type="gene ID" value="Kaladp0032s0451.v1.1"/>
</dbReference>
<sequence>MVEKEGEMVEPMSCFHKKDPLHKYPVVVIKKHLFPPVTIPVIKKKPYYHPHPFPVIKKKPINHNPQAGLRSPRTPLSLRSHGLPFTRNPSCNSFHVPTSHKL</sequence>
<evidence type="ECO:0000256" key="1">
    <source>
        <dbReference type="SAM" id="MobiDB-lite"/>
    </source>
</evidence>
<proteinExistence type="predicted"/>
<reference evidence="2" key="1">
    <citation type="submission" date="2021-01" db="UniProtKB">
        <authorList>
            <consortium name="EnsemblPlants"/>
        </authorList>
    </citation>
    <scope>IDENTIFICATION</scope>
</reference>
<keyword evidence="3" id="KW-1185">Reference proteome</keyword>
<dbReference type="AlphaFoldDB" id="A0A7N0TCX2"/>